<evidence type="ECO:0000256" key="5">
    <source>
        <dbReference type="ARBA" id="ARBA00022801"/>
    </source>
</evidence>
<feature type="region of interest" description="Disordered" evidence="7">
    <location>
        <begin position="65"/>
        <end position="89"/>
    </location>
</feature>
<evidence type="ECO:0000256" key="1">
    <source>
        <dbReference type="ARBA" id="ARBA00000707"/>
    </source>
</evidence>
<dbReference type="PROSITE" id="PS50235">
    <property type="entry name" value="USP_3"/>
    <property type="match status" value="1"/>
</dbReference>
<dbReference type="OrthoDB" id="429671at2759"/>
<keyword evidence="4" id="KW-0833">Ubl conjugation pathway</keyword>
<evidence type="ECO:0000256" key="2">
    <source>
        <dbReference type="ARBA" id="ARBA00012759"/>
    </source>
</evidence>
<keyword evidence="10" id="KW-1185">Reference proteome</keyword>
<feature type="region of interest" description="Disordered" evidence="7">
    <location>
        <begin position="147"/>
        <end position="169"/>
    </location>
</feature>
<feature type="domain" description="USP" evidence="8">
    <location>
        <begin position="1"/>
        <end position="376"/>
    </location>
</feature>
<dbReference type="GO" id="GO:0005634">
    <property type="term" value="C:nucleus"/>
    <property type="evidence" value="ECO:0007669"/>
    <property type="project" value="TreeGrafter"/>
</dbReference>
<comment type="catalytic activity">
    <reaction evidence="1">
        <text>Thiol-dependent hydrolysis of ester, thioester, amide, peptide and isopeptide bonds formed by the C-terminal Gly of ubiquitin (a 76-residue protein attached to proteins as an intracellular targeting signal).</text>
        <dbReference type="EC" id="3.4.19.12"/>
    </reaction>
</comment>
<dbReference type="PANTHER" id="PTHR24006">
    <property type="entry name" value="UBIQUITIN CARBOXYL-TERMINAL HYDROLASE"/>
    <property type="match status" value="1"/>
</dbReference>
<dbReference type="EMBL" id="WHVB01000023">
    <property type="protein sequence ID" value="KAF8471375.1"/>
    <property type="molecule type" value="Genomic_DNA"/>
</dbReference>
<dbReference type="GO" id="GO:0006508">
    <property type="term" value="P:proteolysis"/>
    <property type="evidence" value="ECO:0007669"/>
    <property type="project" value="UniProtKB-KW"/>
</dbReference>
<gene>
    <name evidence="9" type="ORF">DFH94DRAFT_674374</name>
</gene>
<dbReference type="SUPFAM" id="SSF54001">
    <property type="entry name" value="Cysteine proteinases"/>
    <property type="match status" value="1"/>
</dbReference>
<sequence>MYLANTVLQLLVYCPPFRELFGDLGRLQGQRERGVTDGSVTPLVDATVKFLDELAYKEKPPWTHQHLQQVARSKAREDEDGKEEDDSVQSTYVYDAMKEKRQFIVMRDDQQQDAAAFLDLYLNALDEELVTLRSSISTHKPASALKVEELKEETSSGGAQTEVGERGYTTSSVKSPISRIFGGKSRSTVRAPNQPDSVTFQDWRLLQLNIQPDSVQTIQDSLVHISQPQPLKAGQPSSIEASQQVTLEALPPILVLHLERFLYDGTADGIVKISKPIQFAPELEISLGVMTPVAGKSAELVNYKLCGVLYHHGESANGGHYTIDVLHQSEDSGSEEAWLHIDDEGVNAVRHEDVFGGRDSEQLDDRCVYMLFYCRTAPV</sequence>
<reference evidence="9" key="1">
    <citation type="submission" date="2019-10" db="EMBL/GenBank/DDBJ databases">
        <authorList>
            <consortium name="DOE Joint Genome Institute"/>
            <person name="Kuo A."/>
            <person name="Miyauchi S."/>
            <person name="Kiss E."/>
            <person name="Drula E."/>
            <person name="Kohler A."/>
            <person name="Sanchez-Garcia M."/>
            <person name="Andreopoulos B."/>
            <person name="Barry K.W."/>
            <person name="Bonito G."/>
            <person name="Buee M."/>
            <person name="Carver A."/>
            <person name="Chen C."/>
            <person name="Cichocki N."/>
            <person name="Clum A."/>
            <person name="Culley D."/>
            <person name="Crous P.W."/>
            <person name="Fauchery L."/>
            <person name="Girlanda M."/>
            <person name="Hayes R."/>
            <person name="Keri Z."/>
            <person name="LaButti K."/>
            <person name="Lipzen A."/>
            <person name="Lombard V."/>
            <person name="Magnuson J."/>
            <person name="Maillard F."/>
            <person name="Morin E."/>
            <person name="Murat C."/>
            <person name="Nolan M."/>
            <person name="Ohm R."/>
            <person name="Pangilinan J."/>
            <person name="Pereira M."/>
            <person name="Perotto S."/>
            <person name="Peter M."/>
            <person name="Riley R."/>
            <person name="Sitrit Y."/>
            <person name="Stielow B."/>
            <person name="Szollosi G."/>
            <person name="Zifcakova L."/>
            <person name="Stursova M."/>
            <person name="Spatafora J.W."/>
            <person name="Tedersoo L."/>
            <person name="Vaario L.-M."/>
            <person name="Yamada A."/>
            <person name="Yan M."/>
            <person name="Wang P."/>
            <person name="Xu J."/>
            <person name="Bruns T."/>
            <person name="Baldrian P."/>
            <person name="Vilgalys R."/>
            <person name="Henrissat B."/>
            <person name="Grigoriev I.V."/>
            <person name="Hibbett D."/>
            <person name="Nagy L.G."/>
            <person name="Martin F.M."/>
        </authorList>
    </citation>
    <scope>NUCLEOTIDE SEQUENCE</scope>
    <source>
        <strain evidence="9">Prilba</strain>
    </source>
</reference>
<accession>A0A9P5JY80</accession>
<comment type="caution">
    <text evidence="9">The sequence shown here is derived from an EMBL/GenBank/DDBJ whole genome shotgun (WGS) entry which is preliminary data.</text>
</comment>
<evidence type="ECO:0000256" key="7">
    <source>
        <dbReference type="SAM" id="MobiDB-lite"/>
    </source>
</evidence>
<evidence type="ECO:0000313" key="9">
    <source>
        <dbReference type="EMBL" id="KAF8471375.1"/>
    </source>
</evidence>
<evidence type="ECO:0000256" key="3">
    <source>
        <dbReference type="ARBA" id="ARBA00022670"/>
    </source>
</evidence>
<evidence type="ECO:0000256" key="6">
    <source>
        <dbReference type="ARBA" id="ARBA00022807"/>
    </source>
</evidence>
<reference evidence="9" key="2">
    <citation type="journal article" date="2020" name="Nat. Commun.">
        <title>Large-scale genome sequencing of mycorrhizal fungi provides insights into the early evolution of symbiotic traits.</title>
        <authorList>
            <person name="Miyauchi S."/>
            <person name="Kiss E."/>
            <person name="Kuo A."/>
            <person name="Drula E."/>
            <person name="Kohler A."/>
            <person name="Sanchez-Garcia M."/>
            <person name="Morin E."/>
            <person name="Andreopoulos B."/>
            <person name="Barry K.W."/>
            <person name="Bonito G."/>
            <person name="Buee M."/>
            <person name="Carver A."/>
            <person name="Chen C."/>
            <person name="Cichocki N."/>
            <person name="Clum A."/>
            <person name="Culley D."/>
            <person name="Crous P.W."/>
            <person name="Fauchery L."/>
            <person name="Girlanda M."/>
            <person name="Hayes R.D."/>
            <person name="Keri Z."/>
            <person name="LaButti K."/>
            <person name="Lipzen A."/>
            <person name="Lombard V."/>
            <person name="Magnuson J."/>
            <person name="Maillard F."/>
            <person name="Murat C."/>
            <person name="Nolan M."/>
            <person name="Ohm R.A."/>
            <person name="Pangilinan J."/>
            <person name="Pereira M.F."/>
            <person name="Perotto S."/>
            <person name="Peter M."/>
            <person name="Pfister S."/>
            <person name="Riley R."/>
            <person name="Sitrit Y."/>
            <person name="Stielow J.B."/>
            <person name="Szollosi G."/>
            <person name="Zifcakova L."/>
            <person name="Stursova M."/>
            <person name="Spatafora J.W."/>
            <person name="Tedersoo L."/>
            <person name="Vaario L.M."/>
            <person name="Yamada A."/>
            <person name="Yan M."/>
            <person name="Wang P."/>
            <person name="Xu J."/>
            <person name="Bruns T."/>
            <person name="Baldrian P."/>
            <person name="Vilgalys R."/>
            <person name="Dunand C."/>
            <person name="Henrissat B."/>
            <person name="Grigoriev I.V."/>
            <person name="Hibbett D."/>
            <person name="Nagy L.G."/>
            <person name="Martin F.M."/>
        </authorList>
    </citation>
    <scope>NUCLEOTIDE SEQUENCE</scope>
    <source>
        <strain evidence="9">Prilba</strain>
    </source>
</reference>
<dbReference type="InterPro" id="IPR050164">
    <property type="entry name" value="Peptidase_C19"/>
</dbReference>
<keyword evidence="3" id="KW-0645">Protease</keyword>
<dbReference type="GO" id="GO:0016579">
    <property type="term" value="P:protein deubiquitination"/>
    <property type="evidence" value="ECO:0007669"/>
    <property type="project" value="InterPro"/>
</dbReference>
<dbReference type="InterPro" id="IPR001394">
    <property type="entry name" value="Peptidase_C19_UCH"/>
</dbReference>
<protein>
    <recommendedName>
        <fullName evidence="2">ubiquitinyl hydrolase 1</fullName>
        <ecNumber evidence="2">3.4.19.12</ecNumber>
    </recommendedName>
</protein>
<evidence type="ECO:0000259" key="8">
    <source>
        <dbReference type="PROSITE" id="PS50235"/>
    </source>
</evidence>
<dbReference type="PANTHER" id="PTHR24006:SF687">
    <property type="entry name" value="UBIQUITIN CARBOXYL-TERMINAL HYDROLASE 10"/>
    <property type="match status" value="1"/>
</dbReference>
<dbReference type="Pfam" id="PF00443">
    <property type="entry name" value="UCH"/>
    <property type="match status" value="1"/>
</dbReference>
<name>A0A9P5JY80_9AGAM</name>
<dbReference type="GO" id="GO:0005829">
    <property type="term" value="C:cytosol"/>
    <property type="evidence" value="ECO:0007669"/>
    <property type="project" value="TreeGrafter"/>
</dbReference>
<dbReference type="EC" id="3.4.19.12" evidence="2"/>
<dbReference type="GO" id="GO:0004843">
    <property type="term" value="F:cysteine-type deubiquitinase activity"/>
    <property type="evidence" value="ECO:0007669"/>
    <property type="project" value="UniProtKB-EC"/>
</dbReference>
<dbReference type="AlphaFoldDB" id="A0A9P5JY80"/>
<dbReference type="InterPro" id="IPR018200">
    <property type="entry name" value="USP_CS"/>
</dbReference>
<evidence type="ECO:0000256" key="4">
    <source>
        <dbReference type="ARBA" id="ARBA00022786"/>
    </source>
</evidence>
<dbReference type="Gene3D" id="3.90.70.10">
    <property type="entry name" value="Cysteine proteinases"/>
    <property type="match status" value="1"/>
</dbReference>
<dbReference type="PROSITE" id="PS00973">
    <property type="entry name" value="USP_2"/>
    <property type="match status" value="1"/>
</dbReference>
<proteinExistence type="predicted"/>
<dbReference type="CDD" id="cd02257">
    <property type="entry name" value="Peptidase_C19"/>
    <property type="match status" value="1"/>
</dbReference>
<dbReference type="InterPro" id="IPR028889">
    <property type="entry name" value="USP"/>
</dbReference>
<keyword evidence="6" id="KW-0788">Thiol protease</keyword>
<keyword evidence="5" id="KW-0378">Hydrolase</keyword>
<dbReference type="InterPro" id="IPR038765">
    <property type="entry name" value="Papain-like_cys_pep_sf"/>
</dbReference>
<organism evidence="9 10">
    <name type="scientific">Russula ochroleuca</name>
    <dbReference type="NCBI Taxonomy" id="152965"/>
    <lineage>
        <taxon>Eukaryota</taxon>
        <taxon>Fungi</taxon>
        <taxon>Dikarya</taxon>
        <taxon>Basidiomycota</taxon>
        <taxon>Agaricomycotina</taxon>
        <taxon>Agaricomycetes</taxon>
        <taxon>Russulales</taxon>
        <taxon>Russulaceae</taxon>
        <taxon>Russula</taxon>
    </lineage>
</organism>
<evidence type="ECO:0000313" key="10">
    <source>
        <dbReference type="Proteomes" id="UP000759537"/>
    </source>
</evidence>
<dbReference type="Proteomes" id="UP000759537">
    <property type="component" value="Unassembled WGS sequence"/>
</dbReference>